<feature type="transmembrane region" description="Helical" evidence="1">
    <location>
        <begin position="165"/>
        <end position="190"/>
    </location>
</feature>
<accession>A0A0G0HWN7</accession>
<evidence type="ECO:0000313" key="3">
    <source>
        <dbReference type="EMBL" id="KKQ08296.1"/>
    </source>
</evidence>
<dbReference type="InterPro" id="IPR046477">
    <property type="entry name" value="DUF6798"/>
</dbReference>
<evidence type="ECO:0000313" key="4">
    <source>
        <dbReference type="Proteomes" id="UP000034492"/>
    </source>
</evidence>
<reference evidence="3 4" key="1">
    <citation type="journal article" date="2015" name="Nature">
        <title>rRNA introns, odd ribosomes, and small enigmatic genomes across a large radiation of phyla.</title>
        <authorList>
            <person name="Brown C.T."/>
            <person name="Hug L.A."/>
            <person name="Thomas B.C."/>
            <person name="Sharon I."/>
            <person name="Castelle C.J."/>
            <person name="Singh A."/>
            <person name="Wilkins M.J."/>
            <person name="Williams K.H."/>
            <person name="Banfield J.F."/>
        </authorList>
    </citation>
    <scope>NUCLEOTIDE SEQUENCE [LARGE SCALE GENOMIC DNA]</scope>
</reference>
<sequence>MFKNIFIKENLTVYTVIFGLSLLAVMMHGYFFGVSDQEIFIPYIIKLNNPNFFGNDLLFTQSSYTSSVFYWVIANLNRFLSLQVIFIAGYFIFQSVFFHAVYRLALYLTKNKTMALASLLPFLLPKFIGGTANFTYDTFFGHRSVGTIFFIFYLTDLLKKNYIKAVLMASIGLWFHPLSIIPNIFLLPSLIISSKNIHKFKILVHTFLIFLLFTTPFIYLSKSNVLNNFSSLFDEQWFSIIKSRDKYLFISTWSMTGWAALGLYMVPLVIFIKNLDKYLRNTLKKVLIISLVVFITNAFILDVLKIPAIAQFQLVRSIMPIAYLGLILTSYLLYSKRFWQLVPGLFAFITLSINAFTTFLFLITIYFIFSIKTKLDTTNNLHSRLVLVALIATVTFYFIGSSGLNLGKIINRLQFPKEKSDWINVQSWAKLNTSTQDIFLVPPDTTGFRIFSERPIIGDIKDGAAVVYSPEFAKQWYSRMSKLAGYSSFDKQQFLNLRSELYFNYIVTKNSQILNFETVYRNPSFNVYKIDN</sequence>
<feature type="transmembrane region" description="Helical" evidence="1">
    <location>
        <begin position="247"/>
        <end position="266"/>
    </location>
</feature>
<dbReference type="Pfam" id="PF20604">
    <property type="entry name" value="DUF6798"/>
    <property type="match status" value="1"/>
</dbReference>
<feature type="transmembrane region" description="Helical" evidence="1">
    <location>
        <begin position="79"/>
        <end position="102"/>
    </location>
</feature>
<evidence type="ECO:0000256" key="1">
    <source>
        <dbReference type="SAM" id="Phobius"/>
    </source>
</evidence>
<protein>
    <recommendedName>
        <fullName evidence="2">DUF6798 domain-containing protein</fullName>
    </recommendedName>
</protein>
<keyword evidence="1" id="KW-0472">Membrane</keyword>
<feature type="transmembrane region" description="Helical" evidence="1">
    <location>
        <begin position="114"/>
        <end position="134"/>
    </location>
</feature>
<feature type="transmembrane region" description="Helical" evidence="1">
    <location>
        <begin position="202"/>
        <end position="220"/>
    </location>
</feature>
<dbReference type="EMBL" id="LBSA01000028">
    <property type="protein sequence ID" value="KKQ08296.1"/>
    <property type="molecule type" value="Genomic_DNA"/>
</dbReference>
<organism evidence="3 4">
    <name type="scientific">Candidatus Daviesbacteria bacterium GW2011_GWB1_36_5</name>
    <dbReference type="NCBI Taxonomy" id="1618426"/>
    <lineage>
        <taxon>Bacteria</taxon>
        <taxon>Candidatus Daviesiibacteriota</taxon>
    </lineage>
</organism>
<keyword evidence="1" id="KW-0812">Transmembrane</keyword>
<evidence type="ECO:0000259" key="2">
    <source>
        <dbReference type="Pfam" id="PF20604"/>
    </source>
</evidence>
<keyword evidence="1" id="KW-1133">Transmembrane helix</keyword>
<dbReference type="Proteomes" id="UP000034492">
    <property type="component" value="Unassembled WGS sequence"/>
</dbReference>
<dbReference type="AlphaFoldDB" id="A0A0G0HWN7"/>
<feature type="transmembrane region" description="Helical" evidence="1">
    <location>
        <begin position="316"/>
        <end position="334"/>
    </location>
</feature>
<gene>
    <name evidence="3" type="ORF">US19_C0028G0014</name>
</gene>
<feature type="transmembrane region" description="Helical" evidence="1">
    <location>
        <begin position="140"/>
        <end position="158"/>
    </location>
</feature>
<proteinExistence type="predicted"/>
<feature type="transmembrane region" description="Helical" evidence="1">
    <location>
        <begin position="346"/>
        <end position="369"/>
    </location>
</feature>
<name>A0A0G0HWN7_9BACT</name>
<feature type="transmembrane region" description="Helical" evidence="1">
    <location>
        <begin position="286"/>
        <end position="304"/>
    </location>
</feature>
<comment type="caution">
    <text evidence="3">The sequence shown here is derived from an EMBL/GenBank/DDBJ whole genome shotgun (WGS) entry which is preliminary data.</text>
</comment>
<feature type="transmembrane region" description="Helical" evidence="1">
    <location>
        <begin position="381"/>
        <end position="400"/>
    </location>
</feature>
<feature type="transmembrane region" description="Helical" evidence="1">
    <location>
        <begin position="12"/>
        <end position="32"/>
    </location>
</feature>
<feature type="domain" description="DUF6798" evidence="2">
    <location>
        <begin position="421"/>
        <end position="482"/>
    </location>
</feature>